<feature type="transmembrane region" description="Helical" evidence="13">
    <location>
        <begin position="12"/>
        <end position="33"/>
    </location>
</feature>
<evidence type="ECO:0000313" key="15">
    <source>
        <dbReference type="Proteomes" id="UP001415857"/>
    </source>
</evidence>
<evidence type="ECO:0000256" key="6">
    <source>
        <dbReference type="ARBA" id="ARBA00022792"/>
    </source>
</evidence>
<reference evidence="14 15" key="1">
    <citation type="journal article" date="2024" name="Plant J.">
        <title>Genome sequences and population genomics reveal climatic adaptation and genomic divergence between two closely related sweetgum species.</title>
        <authorList>
            <person name="Xu W.Q."/>
            <person name="Ren C.Q."/>
            <person name="Zhang X.Y."/>
            <person name="Comes H.P."/>
            <person name="Liu X.H."/>
            <person name="Li Y.G."/>
            <person name="Kettle C.J."/>
            <person name="Jalonen R."/>
            <person name="Gaisberger H."/>
            <person name="Ma Y.Z."/>
            <person name="Qiu Y.X."/>
        </authorList>
    </citation>
    <scope>NUCLEOTIDE SEQUENCE [LARGE SCALE GENOMIC DNA]</scope>
    <source>
        <strain evidence="14">Hangzhou</strain>
    </source>
</reference>
<evidence type="ECO:0000256" key="10">
    <source>
        <dbReference type="ARBA" id="ARBA00023136"/>
    </source>
</evidence>
<feature type="repeat" description="Solcar" evidence="11">
    <location>
        <begin position="114"/>
        <end position="205"/>
    </location>
</feature>
<keyword evidence="15" id="KW-1185">Reference proteome</keyword>
<feature type="transmembrane region" description="Helical" evidence="13">
    <location>
        <begin position="253"/>
        <end position="274"/>
    </location>
</feature>
<feature type="transmembrane region" description="Helical" evidence="13">
    <location>
        <begin position="212"/>
        <end position="233"/>
    </location>
</feature>
<keyword evidence="5" id="KW-0677">Repeat</keyword>
<dbReference type="InterPro" id="IPR050391">
    <property type="entry name" value="Mito_Metabolite_Transporter"/>
</dbReference>
<dbReference type="InterPro" id="IPR018108">
    <property type="entry name" value="MCP_transmembrane"/>
</dbReference>
<comment type="similarity">
    <text evidence="2 12">Belongs to the mitochondrial carrier (TC 2.A.29) family.</text>
</comment>
<keyword evidence="9" id="KW-0496">Mitochondrion</keyword>
<dbReference type="FunFam" id="1.50.40.10:FF:000019">
    <property type="entry name" value="Mitochondrial uncoupling protein 1"/>
    <property type="match status" value="1"/>
</dbReference>
<keyword evidence="10 11" id="KW-0472">Membrane</keyword>
<dbReference type="SUPFAM" id="SSF103506">
    <property type="entry name" value="Mitochondrial carrier"/>
    <property type="match status" value="1"/>
</dbReference>
<name>A0AAP0RP16_LIQFO</name>
<feature type="repeat" description="Solcar" evidence="11">
    <location>
        <begin position="10"/>
        <end position="104"/>
    </location>
</feature>
<evidence type="ECO:0000256" key="8">
    <source>
        <dbReference type="ARBA" id="ARBA00023016"/>
    </source>
</evidence>
<dbReference type="GO" id="GO:0015171">
    <property type="term" value="F:amino acid transmembrane transporter activity"/>
    <property type="evidence" value="ECO:0007669"/>
    <property type="project" value="UniProtKB-ARBA"/>
</dbReference>
<dbReference type="AlphaFoldDB" id="A0AAP0RP16"/>
<dbReference type="EMBL" id="JBBPBK010000008">
    <property type="protein sequence ID" value="KAK9279872.1"/>
    <property type="molecule type" value="Genomic_DNA"/>
</dbReference>
<accession>A0AAP0RP16</accession>
<sequence>MADLHPVTEISFAGTFASGAFAACFAELCTIPLDTAKVRLQLQKKANMGDGVNLPKYRGMLGTVVTIAREEGSAALWKGIIPGLHRQLLYGGLRIGLYDPIKAFYVGGDFVGDVSLFMKILAALTTGALAIAVANPTDLVKVRLQAEGKLPAGVPRHYSGALDAYLTIVRQEGLGALWTGLGPNIARNAIINAAELASYYQVKQVKIMISNIIIWTYLCYNCFSVTSSLSPFLKKLFIPMQTILNIPGFTDNILTHLLAGLGAGFFAVCIGSPLDVVKSRMMGDSTYKSTLDCFIKTLKNEGPLAFYKGFLPNFGRLGSWNVIMFLTLEQVKKLFRSEV</sequence>
<feature type="repeat" description="Solcar" evidence="11">
    <location>
        <begin position="251"/>
        <end position="334"/>
    </location>
</feature>
<dbReference type="InterPro" id="IPR023395">
    <property type="entry name" value="MCP_dom_sf"/>
</dbReference>
<keyword evidence="3 12" id="KW-0813">Transport</keyword>
<evidence type="ECO:0000256" key="2">
    <source>
        <dbReference type="ARBA" id="ARBA00006375"/>
    </source>
</evidence>
<protein>
    <recommendedName>
        <fullName evidence="16">Uncoupling protein</fullName>
    </recommendedName>
</protein>
<gene>
    <name evidence="14" type="ORF">L1049_013555</name>
</gene>
<evidence type="ECO:0000256" key="3">
    <source>
        <dbReference type="ARBA" id="ARBA00022448"/>
    </source>
</evidence>
<dbReference type="PROSITE" id="PS50920">
    <property type="entry name" value="SOLCAR"/>
    <property type="match status" value="3"/>
</dbReference>
<dbReference type="PANTHER" id="PTHR45618">
    <property type="entry name" value="MITOCHONDRIAL DICARBOXYLATE CARRIER-RELATED"/>
    <property type="match status" value="1"/>
</dbReference>
<dbReference type="Proteomes" id="UP001415857">
    <property type="component" value="Unassembled WGS sequence"/>
</dbReference>
<dbReference type="GO" id="GO:0005743">
    <property type="term" value="C:mitochondrial inner membrane"/>
    <property type="evidence" value="ECO:0007669"/>
    <property type="project" value="UniProtKB-SubCell"/>
</dbReference>
<evidence type="ECO:0000256" key="7">
    <source>
        <dbReference type="ARBA" id="ARBA00022989"/>
    </source>
</evidence>
<evidence type="ECO:0008006" key="16">
    <source>
        <dbReference type="Google" id="ProtNLM"/>
    </source>
</evidence>
<evidence type="ECO:0000256" key="13">
    <source>
        <dbReference type="SAM" id="Phobius"/>
    </source>
</evidence>
<evidence type="ECO:0000256" key="4">
    <source>
        <dbReference type="ARBA" id="ARBA00022692"/>
    </source>
</evidence>
<dbReference type="PRINTS" id="PR00784">
    <property type="entry name" value="MTUNCOUPLING"/>
</dbReference>
<evidence type="ECO:0000256" key="12">
    <source>
        <dbReference type="RuleBase" id="RU000488"/>
    </source>
</evidence>
<keyword evidence="7 13" id="KW-1133">Transmembrane helix</keyword>
<evidence type="ECO:0000256" key="1">
    <source>
        <dbReference type="ARBA" id="ARBA00004448"/>
    </source>
</evidence>
<evidence type="ECO:0000256" key="9">
    <source>
        <dbReference type="ARBA" id="ARBA00023128"/>
    </source>
</evidence>
<comment type="subcellular location">
    <subcellularLocation>
        <location evidence="1">Mitochondrion inner membrane</location>
        <topology evidence="1">Multi-pass membrane protein</topology>
    </subcellularLocation>
</comment>
<dbReference type="InterPro" id="IPR002067">
    <property type="entry name" value="MCP"/>
</dbReference>
<organism evidence="14 15">
    <name type="scientific">Liquidambar formosana</name>
    <name type="common">Formosan gum</name>
    <dbReference type="NCBI Taxonomy" id="63359"/>
    <lineage>
        <taxon>Eukaryota</taxon>
        <taxon>Viridiplantae</taxon>
        <taxon>Streptophyta</taxon>
        <taxon>Embryophyta</taxon>
        <taxon>Tracheophyta</taxon>
        <taxon>Spermatophyta</taxon>
        <taxon>Magnoliopsida</taxon>
        <taxon>eudicotyledons</taxon>
        <taxon>Gunneridae</taxon>
        <taxon>Pentapetalae</taxon>
        <taxon>Saxifragales</taxon>
        <taxon>Altingiaceae</taxon>
        <taxon>Liquidambar</taxon>
    </lineage>
</organism>
<dbReference type="Pfam" id="PF00153">
    <property type="entry name" value="Mito_carr"/>
    <property type="match status" value="3"/>
</dbReference>
<comment type="caution">
    <text evidence="14">The sequence shown here is derived from an EMBL/GenBank/DDBJ whole genome shotgun (WGS) entry which is preliminary data.</text>
</comment>
<keyword evidence="6" id="KW-0999">Mitochondrion inner membrane</keyword>
<evidence type="ECO:0000256" key="5">
    <source>
        <dbReference type="ARBA" id="ARBA00022737"/>
    </source>
</evidence>
<evidence type="ECO:0000313" key="14">
    <source>
        <dbReference type="EMBL" id="KAK9279872.1"/>
    </source>
</evidence>
<evidence type="ECO:0000256" key="11">
    <source>
        <dbReference type="PROSITE-ProRule" id="PRU00282"/>
    </source>
</evidence>
<proteinExistence type="inferred from homology"/>
<keyword evidence="4 11" id="KW-0812">Transmembrane</keyword>
<dbReference type="Gene3D" id="1.50.40.10">
    <property type="entry name" value="Mitochondrial carrier domain"/>
    <property type="match status" value="1"/>
</dbReference>
<keyword evidence="8" id="KW-0346">Stress response</keyword>